<dbReference type="OrthoDB" id="8524220at2"/>
<protein>
    <submittedName>
        <fullName evidence="2 3">Enoyl-CoA hydratase</fullName>
        <ecNumber evidence="2">4.2.1.150</ecNumber>
    </submittedName>
</protein>
<comment type="similarity">
    <text evidence="1">Belongs to the enoyl-CoA hydratase/isomerase family.</text>
</comment>
<dbReference type="Gene3D" id="1.10.12.10">
    <property type="entry name" value="Lyase 2-enoyl-coa Hydratase, Chain A, domain 2"/>
    <property type="match status" value="1"/>
</dbReference>
<dbReference type="RefSeq" id="WP_102634588.1">
    <property type="nucleotide sequence ID" value="NZ_CADIJZ010000021.1"/>
</dbReference>
<dbReference type="EMBL" id="CADIJZ010000021">
    <property type="protein sequence ID" value="CAB3722486.1"/>
    <property type="molecule type" value="Genomic_DNA"/>
</dbReference>
<dbReference type="GO" id="GO:0018812">
    <property type="term" value="F:3-hydroxyacyl-CoA dehydratase activity"/>
    <property type="evidence" value="ECO:0007669"/>
    <property type="project" value="UniProtKB-EC"/>
</dbReference>
<keyword evidence="4" id="KW-1185">Reference proteome</keyword>
<sequence>MGEETTADATQIVQVQHEGATAIVTLNYPERRNAFSLKMRETLYARLHHLMHHDDACRAIVLTGAGNTFCAGGDISEMKPRKVLEYRERNQLPLEIFKLMVSGPKAVVAAVEGFALGAGLSLAAACDIVITSSTARYASAFVKVGLMPDTGLYWSLAQRVGGGRARELMLSAREFNGIEALQMGFANQVVEPGQTLAAALEIAVQYAALPAVAMAHLKAALATGIRTLDEAIETEVNLQPILRRSLEHQEAVSAFMEKRKPVFVAD</sequence>
<evidence type="ECO:0000313" key="3">
    <source>
        <dbReference type="EMBL" id="PMS27958.1"/>
    </source>
</evidence>
<dbReference type="PANTHER" id="PTHR43802">
    <property type="entry name" value="ENOYL-COA HYDRATASE"/>
    <property type="match status" value="1"/>
</dbReference>
<dbReference type="PANTHER" id="PTHR43802:SF1">
    <property type="entry name" value="IP11341P-RELATED"/>
    <property type="match status" value="1"/>
</dbReference>
<dbReference type="AlphaFoldDB" id="A0A2N7WEV1"/>
<dbReference type="InterPro" id="IPR029045">
    <property type="entry name" value="ClpP/crotonase-like_dom_sf"/>
</dbReference>
<dbReference type="Proteomes" id="UP000494205">
    <property type="component" value="Unassembled WGS sequence"/>
</dbReference>
<dbReference type="EC" id="4.2.1.150" evidence="2"/>
<name>A0A2N7WEV1_9BURK</name>
<accession>A0A2N7WEV1</accession>
<gene>
    <name evidence="2" type="primary">crt_7</name>
    <name evidence="3" type="ORF">C0Z16_24135</name>
    <name evidence="2" type="ORF">LMG27174_05092</name>
</gene>
<evidence type="ECO:0000313" key="2">
    <source>
        <dbReference type="EMBL" id="CAB3722486.1"/>
    </source>
</evidence>
<dbReference type="EMBL" id="PNXY01000019">
    <property type="protein sequence ID" value="PMS27958.1"/>
    <property type="molecule type" value="Genomic_DNA"/>
</dbReference>
<dbReference type="Proteomes" id="UP000235659">
    <property type="component" value="Unassembled WGS sequence"/>
</dbReference>
<dbReference type="InterPro" id="IPR014748">
    <property type="entry name" value="Enoyl-CoA_hydra_C"/>
</dbReference>
<dbReference type="Gene3D" id="3.90.226.10">
    <property type="entry name" value="2-enoyl-CoA Hydratase, Chain A, domain 1"/>
    <property type="match status" value="1"/>
</dbReference>
<dbReference type="SUPFAM" id="SSF52096">
    <property type="entry name" value="ClpP/crotonase"/>
    <property type="match status" value="1"/>
</dbReference>
<evidence type="ECO:0000313" key="4">
    <source>
        <dbReference type="Proteomes" id="UP000235659"/>
    </source>
</evidence>
<dbReference type="CDD" id="cd06558">
    <property type="entry name" value="crotonase-like"/>
    <property type="match status" value="1"/>
</dbReference>
<dbReference type="InterPro" id="IPR001753">
    <property type="entry name" value="Enoyl-CoA_hydra/iso"/>
</dbReference>
<keyword evidence="2" id="KW-0456">Lyase</keyword>
<proteinExistence type="inferred from homology"/>
<evidence type="ECO:0000313" key="5">
    <source>
        <dbReference type="Proteomes" id="UP000494205"/>
    </source>
</evidence>
<evidence type="ECO:0000256" key="1">
    <source>
        <dbReference type="ARBA" id="ARBA00005254"/>
    </source>
</evidence>
<dbReference type="Pfam" id="PF00378">
    <property type="entry name" value="ECH_1"/>
    <property type="match status" value="1"/>
</dbReference>
<reference evidence="3 4" key="1">
    <citation type="submission" date="2018-01" db="EMBL/GenBank/DDBJ databases">
        <title>Whole genome analyses suggest that Burkholderia sensu lato contains two further novel genera in the rhizoxinica-symbiotica group Mycetohabitans gen. nov., and Trinickia gen. nov.: implications for the evolution of diazotrophy and nodulation in the Burkholderiaceae.</title>
        <authorList>
            <person name="Estrada-de los Santos P."/>
            <person name="Palmer M."/>
            <person name="Chavez-Ramirez B."/>
            <person name="Beukes C."/>
            <person name="Steenkamp E.T."/>
            <person name="Hirsch A.M."/>
            <person name="Manyaka P."/>
            <person name="Maluk M."/>
            <person name="Lafos M."/>
            <person name="Crook M."/>
            <person name="Gross E."/>
            <person name="Simon M.F."/>
            <person name="Bueno dos Reis Junior F."/>
            <person name="Poole P.S."/>
            <person name="Venter S.N."/>
            <person name="James E.K."/>
        </authorList>
    </citation>
    <scope>NUCLEOTIDE SEQUENCE [LARGE SCALE GENOMIC DNA]</scope>
    <source>
        <strain evidence="3 4">WSM 3937</strain>
    </source>
</reference>
<reference evidence="2 5" key="2">
    <citation type="submission" date="2020-04" db="EMBL/GenBank/DDBJ databases">
        <authorList>
            <person name="De Canck E."/>
        </authorList>
    </citation>
    <scope>NUCLEOTIDE SEQUENCE [LARGE SCALE GENOMIC DNA]</scope>
    <source>
        <strain evidence="2 5">LMG 27174</strain>
    </source>
</reference>
<organism evidence="2 5">
    <name type="scientific">Paraburkholderia rhynchosiae</name>
    <dbReference type="NCBI Taxonomy" id="487049"/>
    <lineage>
        <taxon>Bacteria</taxon>
        <taxon>Pseudomonadati</taxon>
        <taxon>Pseudomonadota</taxon>
        <taxon>Betaproteobacteria</taxon>
        <taxon>Burkholderiales</taxon>
        <taxon>Burkholderiaceae</taxon>
        <taxon>Paraburkholderia</taxon>
    </lineage>
</organism>